<evidence type="ECO:0008006" key="4">
    <source>
        <dbReference type="Google" id="ProtNLM"/>
    </source>
</evidence>
<feature type="transmembrane region" description="Helical" evidence="1">
    <location>
        <begin position="53"/>
        <end position="71"/>
    </location>
</feature>
<accession>A0A166CPG1</accession>
<feature type="transmembrane region" description="Helical" evidence="1">
    <location>
        <begin position="127"/>
        <end position="148"/>
    </location>
</feature>
<evidence type="ECO:0000313" key="3">
    <source>
        <dbReference type="Proteomes" id="UP000076798"/>
    </source>
</evidence>
<keyword evidence="3" id="KW-1185">Reference proteome</keyword>
<feature type="transmembrane region" description="Helical" evidence="1">
    <location>
        <begin position="24"/>
        <end position="47"/>
    </location>
</feature>
<dbReference type="AlphaFoldDB" id="A0A166CPG1"/>
<name>A0A166CPG1_9AGAM</name>
<feature type="transmembrane region" description="Helical" evidence="1">
    <location>
        <begin position="78"/>
        <end position="98"/>
    </location>
</feature>
<dbReference type="Proteomes" id="UP000076798">
    <property type="component" value="Unassembled WGS sequence"/>
</dbReference>
<keyword evidence="1" id="KW-1133">Transmembrane helix</keyword>
<dbReference type="OrthoDB" id="3037019at2759"/>
<evidence type="ECO:0000313" key="2">
    <source>
        <dbReference type="EMBL" id="KZT37677.1"/>
    </source>
</evidence>
<evidence type="ECO:0000256" key="1">
    <source>
        <dbReference type="SAM" id="Phobius"/>
    </source>
</evidence>
<organism evidence="2 3">
    <name type="scientific">Sistotremastrum suecicum HHB10207 ss-3</name>
    <dbReference type="NCBI Taxonomy" id="1314776"/>
    <lineage>
        <taxon>Eukaryota</taxon>
        <taxon>Fungi</taxon>
        <taxon>Dikarya</taxon>
        <taxon>Basidiomycota</taxon>
        <taxon>Agaricomycotina</taxon>
        <taxon>Agaricomycetes</taxon>
        <taxon>Sistotremastrales</taxon>
        <taxon>Sistotremastraceae</taxon>
        <taxon>Sistotremastrum</taxon>
    </lineage>
</organism>
<sequence>MWITKWSIPKVLFVLNRYLASPMLIFNAIAASLRFLSAPFCVFYLRWLTWTIWTQQTVVEAILLCRLWALYQGNKRTMIPLIVLYATGVVAVLVLTLIDYIGESVTIVDAQGLPGCYAASVPKIIAGYWITPVIIEFVMFIMTIIKTFRWISWGGGAPPTLILLARDSAIYFAVILVLLLANLFVFEFGPPFLSSLMITPSNTAGCIAGSRMLLNILGINYNDDLTYADTELEFVQGRTVVTTTGGITTFGSTAEPTSETLASSESTSKEPMLFPILEHSDPEPVDITPNPAGRFEV</sequence>
<protein>
    <recommendedName>
        <fullName evidence="4">STE3-domain-containing protein</fullName>
    </recommendedName>
</protein>
<reference evidence="2 3" key="1">
    <citation type="journal article" date="2016" name="Mol. Biol. Evol.">
        <title>Comparative Genomics of Early-Diverging Mushroom-Forming Fungi Provides Insights into the Origins of Lignocellulose Decay Capabilities.</title>
        <authorList>
            <person name="Nagy L.G."/>
            <person name="Riley R."/>
            <person name="Tritt A."/>
            <person name="Adam C."/>
            <person name="Daum C."/>
            <person name="Floudas D."/>
            <person name="Sun H."/>
            <person name="Yadav J.S."/>
            <person name="Pangilinan J."/>
            <person name="Larsson K.H."/>
            <person name="Matsuura K."/>
            <person name="Barry K."/>
            <person name="Labutti K."/>
            <person name="Kuo R."/>
            <person name="Ohm R.A."/>
            <person name="Bhattacharya S.S."/>
            <person name="Shirouzu T."/>
            <person name="Yoshinaga Y."/>
            <person name="Martin F.M."/>
            <person name="Grigoriev I.V."/>
            <person name="Hibbett D.S."/>
        </authorList>
    </citation>
    <scope>NUCLEOTIDE SEQUENCE [LARGE SCALE GENOMIC DNA]</scope>
    <source>
        <strain evidence="2 3">HHB10207 ss-3</strain>
    </source>
</reference>
<proteinExistence type="predicted"/>
<gene>
    <name evidence="2" type="ORF">SISSUDRAFT_826443</name>
</gene>
<dbReference type="EMBL" id="KV428078">
    <property type="protein sequence ID" value="KZT37677.1"/>
    <property type="molecule type" value="Genomic_DNA"/>
</dbReference>
<keyword evidence="1" id="KW-0812">Transmembrane</keyword>
<keyword evidence="1" id="KW-0472">Membrane</keyword>
<feature type="transmembrane region" description="Helical" evidence="1">
    <location>
        <begin position="169"/>
        <end position="186"/>
    </location>
</feature>